<name>A0A6G1DUX6_9ORYZ</name>
<feature type="domain" description="LOB" evidence="4">
    <location>
        <begin position="1"/>
        <end position="99"/>
    </location>
</feature>
<feature type="coiled-coil region" evidence="2">
    <location>
        <begin position="78"/>
        <end position="105"/>
    </location>
</feature>
<accession>A0A6G1DUX6</accession>
<organism evidence="5 6">
    <name type="scientific">Oryza meyeriana var. granulata</name>
    <dbReference type="NCBI Taxonomy" id="110450"/>
    <lineage>
        <taxon>Eukaryota</taxon>
        <taxon>Viridiplantae</taxon>
        <taxon>Streptophyta</taxon>
        <taxon>Embryophyta</taxon>
        <taxon>Tracheophyta</taxon>
        <taxon>Spermatophyta</taxon>
        <taxon>Magnoliopsida</taxon>
        <taxon>Liliopsida</taxon>
        <taxon>Poales</taxon>
        <taxon>Poaceae</taxon>
        <taxon>BOP clade</taxon>
        <taxon>Oryzoideae</taxon>
        <taxon>Oryzeae</taxon>
        <taxon>Oryzinae</taxon>
        <taxon>Oryza</taxon>
        <taxon>Oryza meyeriana</taxon>
    </lineage>
</organism>
<evidence type="ECO:0000256" key="1">
    <source>
        <dbReference type="ARBA" id="ARBA00005474"/>
    </source>
</evidence>
<evidence type="ECO:0000256" key="3">
    <source>
        <dbReference type="SAM" id="MobiDB-lite"/>
    </source>
</evidence>
<keyword evidence="6" id="KW-1185">Reference proteome</keyword>
<dbReference type="Proteomes" id="UP000479710">
    <property type="component" value="Unassembled WGS sequence"/>
</dbReference>
<protein>
    <recommendedName>
        <fullName evidence="4">LOB domain-containing protein</fullName>
    </recommendedName>
</protein>
<dbReference type="Pfam" id="PF03195">
    <property type="entry name" value="LOB"/>
    <property type="match status" value="1"/>
</dbReference>
<proteinExistence type="inferred from homology"/>
<evidence type="ECO:0000313" key="6">
    <source>
        <dbReference type="Proteomes" id="UP000479710"/>
    </source>
</evidence>
<comment type="caution">
    <text evidence="5">The sequence shown here is derived from an EMBL/GenBank/DDBJ whole genome shotgun (WGS) entry which is preliminary data.</text>
</comment>
<keyword evidence="2" id="KW-0175">Coiled coil</keyword>
<dbReference type="AlphaFoldDB" id="A0A6G1DUX6"/>
<dbReference type="InterPro" id="IPR004883">
    <property type="entry name" value="LOB"/>
</dbReference>
<dbReference type="EMBL" id="SPHZ02000005">
    <property type="protein sequence ID" value="KAF0916267.1"/>
    <property type="molecule type" value="Genomic_DNA"/>
</dbReference>
<dbReference type="PROSITE" id="PS50891">
    <property type="entry name" value="LOB"/>
    <property type="match status" value="1"/>
</dbReference>
<comment type="similarity">
    <text evidence="1">Belongs to the LOB domain-containing protein family.</text>
</comment>
<evidence type="ECO:0000256" key="2">
    <source>
        <dbReference type="SAM" id="Coils"/>
    </source>
</evidence>
<evidence type="ECO:0000259" key="4">
    <source>
        <dbReference type="PROSITE" id="PS50891"/>
    </source>
</evidence>
<reference evidence="5 6" key="1">
    <citation type="submission" date="2019-11" db="EMBL/GenBank/DDBJ databases">
        <title>Whole genome sequence of Oryza granulata.</title>
        <authorList>
            <person name="Li W."/>
        </authorList>
    </citation>
    <scope>NUCLEOTIDE SEQUENCE [LARGE SCALE GENOMIC DNA]</scope>
    <source>
        <strain evidence="6">cv. Menghai</strain>
        <tissue evidence="5">Leaf</tissue>
    </source>
</reference>
<feature type="region of interest" description="Disordered" evidence="3">
    <location>
        <begin position="144"/>
        <end position="199"/>
    </location>
</feature>
<evidence type="ECO:0000313" key="5">
    <source>
        <dbReference type="EMBL" id="KAF0916267.1"/>
    </source>
</evidence>
<gene>
    <name evidence="5" type="ORF">E2562_005883</name>
</gene>
<sequence length="199" mass="21832">MDEAAEPSSCTPDCKLARYFPADQLARFRNAHRLYGIKNILRIMGTAREEMRDDAMKSIIYESDAWAIDPARGAAGIVTNLTQEVARLEAELAAVNRQLDLHRRAAAQQLPFLQLPTFPTTILQEQPPPPAAQQDGQYDVVYGRPPYDGQPVEDDYLVEPPSAVDAAASTSTAERHEDGRAPPADVKGEGSPTASMRFP</sequence>
<dbReference type="PANTHER" id="PTHR31301:SF21">
    <property type="entry name" value="LOB DOMAIN-CONTAINING PROTEIN 27-RELATED"/>
    <property type="match status" value="1"/>
</dbReference>
<dbReference type="OrthoDB" id="1893065at2759"/>
<dbReference type="PANTHER" id="PTHR31301">
    <property type="entry name" value="LOB DOMAIN-CONTAINING PROTEIN 4-RELATED"/>
    <property type="match status" value="1"/>
</dbReference>